<protein>
    <submittedName>
        <fullName evidence="1">Uncharacterized protein</fullName>
    </submittedName>
</protein>
<name>A0A1G8BAS1_9SPHI</name>
<evidence type="ECO:0000313" key="1">
    <source>
        <dbReference type="EMBL" id="SDH30181.1"/>
    </source>
</evidence>
<dbReference type="RefSeq" id="WP_091169595.1">
    <property type="nucleotide sequence ID" value="NZ_FNCG01000008.1"/>
</dbReference>
<proteinExistence type="predicted"/>
<reference evidence="2" key="1">
    <citation type="submission" date="2016-10" db="EMBL/GenBank/DDBJ databases">
        <authorList>
            <person name="Varghese N."/>
            <person name="Submissions S."/>
        </authorList>
    </citation>
    <scope>NUCLEOTIDE SEQUENCE [LARGE SCALE GENOMIC DNA]</scope>
    <source>
        <strain evidence="2">Gh-67</strain>
    </source>
</reference>
<gene>
    <name evidence="1" type="ORF">SAMN05192573_108190</name>
</gene>
<accession>A0A1G8BAS1</accession>
<dbReference type="AlphaFoldDB" id="A0A1G8BAS1"/>
<evidence type="ECO:0000313" key="2">
    <source>
        <dbReference type="Proteomes" id="UP000199705"/>
    </source>
</evidence>
<dbReference type="STRING" id="551996.SAMN05192573_108190"/>
<dbReference type="Proteomes" id="UP000199705">
    <property type="component" value="Unassembled WGS sequence"/>
</dbReference>
<dbReference type="EMBL" id="FNCG01000008">
    <property type="protein sequence ID" value="SDH30181.1"/>
    <property type="molecule type" value="Genomic_DNA"/>
</dbReference>
<sequence length="198" mass="22809">MNALLTRLGVPPEIQAFFNTSAELSFNYGDTEEHYGDGIHKVPSTQNLWVAGNETASNVIITYSAMEAIAFITINRQRYPKLEQLAFIAIGNKLQPEQVNWIMQNFHKRRFTLVFGKDLIGHITDIKLAAGLKNIPIRVFHANHTVMIYRYDEVRFFEDERLSLHAFQQAFGLRGRICTRKSIKTLTFLDQLKHDALR</sequence>
<organism evidence="1 2">
    <name type="scientific">Mucilaginibacter gossypii</name>
    <dbReference type="NCBI Taxonomy" id="551996"/>
    <lineage>
        <taxon>Bacteria</taxon>
        <taxon>Pseudomonadati</taxon>
        <taxon>Bacteroidota</taxon>
        <taxon>Sphingobacteriia</taxon>
        <taxon>Sphingobacteriales</taxon>
        <taxon>Sphingobacteriaceae</taxon>
        <taxon>Mucilaginibacter</taxon>
    </lineage>
</organism>
<keyword evidence="2" id="KW-1185">Reference proteome</keyword>